<feature type="region of interest" description="Disordered" evidence="1">
    <location>
        <begin position="68"/>
        <end position="117"/>
    </location>
</feature>
<evidence type="ECO:0000313" key="2">
    <source>
        <dbReference type="EMBL" id="GAA1073436.1"/>
    </source>
</evidence>
<gene>
    <name evidence="2" type="ORF">GCM10009663_11880</name>
</gene>
<accession>A0ABN1TCM9</accession>
<organism evidence="2 3">
    <name type="scientific">Kitasatospora arboriphila</name>
    <dbReference type="NCBI Taxonomy" id="258052"/>
    <lineage>
        <taxon>Bacteria</taxon>
        <taxon>Bacillati</taxon>
        <taxon>Actinomycetota</taxon>
        <taxon>Actinomycetes</taxon>
        <taxon>Kitasatosporales</taxon>
        <taxon>Streptomycetaceae</taxon>
        <taxon>Kitasatospora</taxon>
    </lineage>
</organism>
<comment type="caution">
    <text evidence="2">The sequence shown here is derived from an EMBL/GenBank/DDBJ whole genome shotgun (WGS) entry which is preliminary data.</text>
</comment>
<dbReference type="EMBL" id="BAAALD010000007">
    <property type="protein sequence ID" value="GAA1073436.1"/>
    <property type="molecule type" value="Genomic_DNA"/>
</dbReference>
<evidence type="ECO:0000313" key="3">
    <source>
        <dbReference type="Proteomes" id="UP001499987"/>
    </source>
</evidence>
<sequence length="117" mass="12349">MAALVPYLLTAAVLALLMGCFGGRAVLVRRRGLAGAAVRAAVAAYEEAYHPSGRDTHVEILAQAERRAPVALPGAPRGDAGTGAEPFRPQPGRPRRRPGRLAALLRRTRPGRPPSGR</sequence>
<name>A0ABN1TCM9_9ACTN</name>
<proteinExistence type="predicted"/>
<keyword evidence="3" id="KW-1185">Reference proteome</keyword>
<reference evidence="2 3" key="1">
    <citation type="journal article" date="2019" name="Int. J. Syst. Evol. Microbiol.">
        <title>The Global Catalogue of Microorganisms (GCM) 10K type strain sequencing project: providing services to taxonomists for standard genome sequencing and annotation.</title>
        <authorList>
            <consortium name="The Broad Institute Genomics Platform"/>
            <consortium name="The Broad Institute Genome Sequencing Center for Infectious Disease"/>
            <person name="Wu L."/>
            <person name="Ma J."/>
        </authorList>
    </citation>
    <scope>NUCLEOTIDE SEQUENCE [LARGE SCALE GENOMIC DNA]</scope>
    <source>
        <strain evidence="2 3">JCM 13002</strain>
    </source>
</reference>
<protein>
    <submittedName>
        <fullName evidence="2">Uncharacterized protein</fullName>
    </submittedName>
</protein>
<dbReference type="RefSeq" id="WP_344622417.1">
    <property type="nucleotide sequence ID" value="NZ_BAAALD010000007.1"/>
</dbReference>
<dbReference type="Proteomes" id="UP001499987">
    <property type="component" value="Unassembled WGS sequence"/>
</dbReference>
<evidence type="ECO:0000256" key="1">
    <source>
        <dbReference type="SAM" id="MobiDB-lite"/>
    </source>
</evidence>